<sequence length="73" mass="8914">MIKELKYFFYIFTIAVFIIFIANYYFSDENKKNSYRSIKLFEKRVIEYSSKLQTLESNTDKIIDYVENTKNKD</sequence>
<proteinExistence type="predicted"/>
<organism evidence="2">
    <name type="scientific">marine metagenome</name>
    <dbReference type="NCBI Taxonomy" id="408172"/>
    <lineage>
        <taxon>unclassified sequences</taxon>
        <taxon>metagenomes</taxon>
        <taxon>ecological metagenomes</taxon>
    </lineage>
</organism>
<feature type="non-terminal residue" evidence="2">
    <location>
        <position position="73"/>
    </location>
</feature>
<feature type="transmembrane region" description="Helical" evidence="1">
    <location>
        <begin position="7"/>
        <end position="26"/>
    </location>
</feature>
<keyword evidence="1" id="KW-0812">Transmembrane</keyword>
<dbReference type="EMBL" id="UINC01193244">
    <property type="protein sequence ID" value="SVE08764.1"/>
    <property type="molecule type" value="Genomic_DNA"/>
</dbReference>
<name>A0A383AM48_9ZZZZ</name>
<protein>
    <submittedName>
        <fullName evidence="2">Uncharacterized protein</fullName>
    </submittedName>
</protein>
<accession>A0A383AM48</accession>
<evidence type="ECO:0000313" key="2">
    <source>
        <dbReference type="EMBL" id="SVE08764.1"/>
    </source>
</evidence>
<gene>
    <name evidence="2" type="ORF">METZ01_LOCUS461618</name>
</gene>
<keyword evidence="1" id="KW-0472">Membrane</keyword>
<dbReference type="AlphaFoldDB" id="A0A383AM48"/>
<keyword evidence="1" id="KW-1133">Transmembrane helix</keyword>
<evidence type="ECO:0000256" key="1">
    <source>
        <dbReference type="SAM" id="Phobius"/>
    </source>
</evidence>
<reference evidence="2" key="1">
    <citation type="submission" date="2018-05" db="EMBL/GenBank/DDBJ databases">
        <authorList>
            <person name="Lanie J.A."/>
            <person name="Ng W.-L."/>
            <person name="Kazmierczak K.M."/>
            <person name="Andrzejewski T.M."/>
            <person name="Davidsen T.M."/>
            <person name="Wayne K.J."/>
            <person name="Tettelin H."/>
            <person name="Glass J.I."/>
            <person name="Rusch D."/>
            <person name="Podicherti R."/>
            <person name="Tsui H.-C.T."/>
            <person name="Winkler M.E."/>
        </authorList>
    </citation>
    <scope>NUCLEOTIDE SEQUENCE</scope>
</reference>